<dbReference type="VEuPathDB" id="FungiDB:FUN_019467"/>
<dbReference type="OrthoDB" id="2400485at2759"/>
<dbReference type="VEuPathDB" id="FungiDB:RhiirFUN_020918"/>
<organism evidence="1 2">
    <name type="scientific">Rhizophagus irregularis</name>
    <dbReference type="NCBI Taxonomy" id="588596"/>
    <lineage>
        <taxon>Eukaryota</taxon>
        <taxon>Fungi</taxon>
        <taxon>Fungi incertae sedis</taxon>
        <taxon>Mucoromycota</taxon>
        <taxon>Glomeromycotina</taxon>
        <taxon>Glomeromycetes</taxon>
        <taxon>Glomerales</taxon>
        <taxon>Glomeraceae</taxon>
        <taxon>Rhizophagus</taxon>
    </lineage>
</organism>
<name>A0A2I1E628_9GLOM</name>
<reference evidence="1 2" key="2">
    <citation type="submission" date="2017-09" db="EMBL/GenBank/DDBJ databases">
        <title>Extensive intraspecific genome diversity in a model arbuscular mycorrhizal fungus.</title>
        <authorList>
            <person name="Chen E.C."/>
            <person name="Morin E."/>
            <person name="Beaudet D."/>
            <person name="Noel J."/>
            <person name="Ndikumana S."/>
            <person name="Charron P."/>
            <person name="St-Onge C."/>
            <person name="Giorgi J."/>
            <person name="Grigoriev I.V."/>
            <person name="Roux C."/>
            <person name="Martin F.M."/>
            <person name="Corradi N."/>
        </authorList>
    </citation>
    <scope>NUCLEOTIDE SEQUENCE [LARGE SCALE GENOMIC DNA]</scope>
    <source>
        <strain evidence="1 2">A5</strain>
    </source>
</reference>
<dbReference type="PANTHER" id="PTHR34213">
    <property type="entry name" value="NUCLEAR TRANSPORT FACTOR 2 (NTF2) FAMILY PROTEIN"/>
    <property type="match status" value="1"/>
</dbReference>
<protein>
    <submittedName>
        <fullName evidence="1">Uncharacterized protein</fullName>
    </submittedName>
</protein>
<dbReference type="AlphaFoldDB" id="A0A2I1E628"/>
<comment type="caution">
    <text evidence="1">The sequence shown here is derived from an EMBL/GenBank/DDBJ whole genome shotgun (WGS) entry which is preliminary data.</text>
</comment>
<dbReference type="SMR" id="A0A2I1E628"/>
<dbReference type="Proteomes" id="UP000232722">
    <property type="component" value="Unassembled WGS sequence"/>
</dbReference>
<evidence type="ECO:0000313" key="2">
    <source>
        <dbReference type="Proteomes" id="UP000232722"/>
    </source>
</evidence>
<reference evidence="1 2" key="1">
    <citation type="submission" date="2016-04" db="EMBL/GenBank/DDBJ databases">
        <title>Genome analyses suggest a sexual origin of heterokaryosis in a supposedly ancient asexual fungus.</title>
        <authorList>
            <person name="Ropars J."/>
            <person name="Sedzielewska K."/>
            <person name="Noel J."/>
            <person name="Charron P."/>
            <person name="Farinelli L."/>
            <person name="Marton T."/>
            <person name="Kruger M."/>
            <person name="Pelin A."/>
            <person name="Brachmann A."/>
            <person name="Corradi N."/>
        </authorList>
    </citation>
    <scope>NUCLEOTIDE SEQUENCE [LARGE SCALE GENOMIC DNA]</scope>
    <source>
        <strain evidence="1 2">A5</strain>
    </source>
</reference>
<dbReference type="PANTHER" id="PTHR34213:SF2">
    <property type="entry name" value="NUCLEAR TRANSPORT FACTOR 2 (NTF2) FAMILY PROTEIN"/>
    <property type="match status" value="1"/>
</dbReference>
<proteinExistence type="predicted"/>
<evidence type="ECO:0000313" key="1">
    <source>
        <dbReference type="EMBL" id="PKC14114.1"/>
    </source>
</evidence>
<sequence>MLTQFSSATAETASSIHSSISSKLAYNYNKFNETYPYLSSAINDGTNYIYSIGDKISSYTSVIQPVDGSEEREITRTPPNENLGENVIPLNDERIELVNHLLDLHSSKPSKECFKHYDDNVIFEDQLIYTTGLPDLKAQFYGTLKIPVKSTIINYKILENTLNILRISMSQKYLLPFVSRAFMLESELILEFNESKKIYKHTELWYGRQPIVQGEILRKGAAKIVARFVSVPE</sequence>
<accession>A0A2I1E628</accession>
<dbReference type="EMBL" id="LLXJ01000151">
    <property type="protein sequence ID" value="PKC14114.1"/>
    <property type="molecule type" value="Genomic_DNA"/>
</dbReference>
<gene>
    <name evidence="1" type="ORF">RhiirA5_350760</name>
</gene>
<dbReference type="VEuPathDB" id="FungiDB:RhiirA1_410756"/>